<dbReference type="PANTHER" id="PTHR30191">
    <property type="entry name" value="FORMATE ACETYLTRANSFERASE"/>
    <property type="match status" value="1"/>
</dbReference>
<evidence type="ECO:0000313" key="4">
    <source>
        <dbReference type="EMBL" id="PFG28266.1"/>
    </source>
</evidence>
<comment type="caution">
    <text evidence="4">The sequence shown here is derived from an EMBL/GenBank/DDBJ whole genome shotgun (WGS) entry which is preliminary data.</text>
</comment>
<reference evidence="4 5" key="1">
    <citation type="submission" date="2017-10" db="EMBL/GenBank/DDBJ databases">
        <title>Sequencing the genomes of 1000 actinobacteria strains.</title>
        <authorList>
            <person name="Klenk H.-P."/>
        </authorList>
    </citation>
    <scope>NUCLEOTIDE SEQUENCE [LARGE SCALE GENOMIC DNA]</scope>
    <source>
        <strain evidence="4 5">DSM 20688</strain>
    </source>
</reference>
<feature type="modified residue" description="Glycine radical" evidence="2">
    <location>
        <position position="58"/>
    </location>
</feature>
<dbReference type="Gene3D" id="3.20.70.20">
    <property type="match status" value="1"/>
</dbReference>
<dbReference type="Proteomes" id="UP000221653">
    <property type="component" value="Unassembled WGS sequence"/>
</dbReference>
<dbReference type="AlphaFoldDB" id="A0A2A9DPI6"/>
<dbReference type="InterPro" id="IPR001150">
    <property type="entry name" value="Gly_radical"/>
</dbReference>
<evidence type="ECO:0000313" key="5">
    <source>
        <dbReference type="Proteomes" id="UP000221653"/>
    </source>
</evidence>
<evidence type="ECO:0000256" key="1">
    <source>
        <dbReference type="ARBA" id="ARBA00022818"/>
    </source>
</evidence>
<accession>A0A2A9DPI6</accession>
<dbReference type="NCBIfam" id="NF008341">
    <property type="entry name" value="PRK11127.1-1"/>
    <property type="match status" value="1"/>
</dbReference>
<dbReference type="EMBL" id="PDJF01000001">
    <property type="protein sequence ID" value="PFG28266.1"/>
    <property type="molecule type" value="Genomic_DNA"/>
</dbReference>
<feature type="domain" description="Glycine radical" evidence="3">
    <location>
        <begin position="1"/>
        <end position="83"/>
    </location>
</feature>
<evidence type="ECO:0000256" key="2">
    <source>
        <dbReference type="PROSITE-ProRule" id="PRU00493"/>
    </source>
</evidence>
<proteinExistence type="predicted"/>
<dbReference type="GO" id="GO:0005829">
    <property type="term" value="C:cytosol"/>
    <property type="evidence" value="ECO:0007669"/>
    <property type="project" value="TreeGrafter"/>
</dbReference>
<name>A0A2A9DPI6_9CORY</name>
<dbReference type="STRING" id="1724.GCA_001044175_01358"/>
<dbReference type="GO" id="GO:0008861">
    <property type="term" value="F:formate C-acetyltransferase activity"/>
    <property type="evidence" value="ECO:0007669"/>
    <property type="project" value="TreeGrafter"/>
</dbReference>
<dbReference type="RefSeq" id="WP_048379541.1">
    <property type="nucleotide sequence ID" value="NZ_PDJF01000001.1"/>
</dbReference>
<dbReference type="Pfam" id="PF01228">
    <property type="entry name" value="Gly_radical"/>
    <property type="match status" value="1"/>
</dbReference>
<protein>
    <submittedName>
        <fullName evidence="4">Glycine radical enzyme</fullName>
    </submittedName>
</protein>
<dbReference type="SUPFAM" id="SSF51998">
    <property type="entry name" value="PFL-like glycyl radical enzymes"/>
    <property type="match status" value="1"/>
</dbReference>
<dbReference type="InterPro" id="IPR050244">
    <property type="entry name" value="Auton_GlycylRad_Cofactor"/>
</dbReference>
<keyword evidence="1 2" id="KW-0556">Organic radical</keyword>
<gene>
    <name evidence="4" type="ORF">ATK06_1369</name>
</gene>
<sequence length="83" mass="9600">MSTKTFDERLNDMKTARASRNQDSGLYHANINVLDENTLNDAMEHPENYPNLTVRVSGYAVNFVKLTKEQQRDVISRTFHQGR</sequence>
<dbReference type="PROSITE" id="PS51149">
    <property type="entry name" value="GLY_RADICAL_2"/>
    <property type="match status" value="1"/>
</dbReference>
<organism evidence="4 5">
    <name type="scientific">Corynebacterium renale</name>
    <dbReference type="NCBI Taxonomy" id="1724"/>
    <lineage>
        <taxon>Bacteria</taxon>
        <taxon>Bacillati</taxon>
        <taxon>Actinomycetota</taxon>
        <taxon>Actinomycetes</taxon>
        <taxon>Mycobacteriales</taxon>
        <taxon>Corynebacteriaceae</taxon>
        <taxon>Corynebacterium</taxon>
    </lineage>
</organism>
<dbReference type="PANTHER" id="PTHR30191:SF0">
    <property type="entry name" value="FORMATE ACETYLTRANSFERASE 1"/>
    <property type="match status" value="1"/>
</dbReference>
<keyword evidence="5" id="KW-1185">Reference proteome</keyword>
<dbReference type="PROSITE" id="PS00850">
    <property type="entry name" value="GLY_RADICAL_1"/>
    <property type="match status" value="1"/>
</dbReference>
<evidence type="ECO:0000259" key="3">
    <source>
        <dbReference type="PROSITE" id="PS51149"/>
    </source>
</evidence>
<dbReference type="InterPro" id="IPR019777">
    <property type="entry name" value="Form_AcTrfase_GR_CS"/>
</dbReference>